<feature type="domain" description="UBX" evidence="3">
    <location>
        <begin position="123"/>
        <end position="198"/>
    </location>
</feature>
<dbReference type="GO" id="GO:0007030">
    <property type="term" value="P:Golgi organization"/>
    <property type="evidence" value="ECO:0007669"/>
    <property type="project" value="TreeGrafter"/>
</dbReference>
<evidence type="ECO:0000313" key="5">
    <source>
        <dbReference type="EMBL" id="KXS21845.1"/>
    </source>
</evidence>
<organism evidence="5 6">
    <name type="scientific">Gonapodya prolifera (strain JEL478)</name>
    <name type="common">Monoblepharis prolifera</name>
    <dbReference type="NCBI Taxonomy" id="1344416"/>
    <lineage>
        <taxon>Eukaryota</taxon>
        <taxon>Fungi</taxon>
        <taxon>Fungi incertae sedis</taxon>
        <taxon>Chytridiomycota</taxon>
        <taxon>Chytridiomycota incertae sedis</taxon>
        <taxon>Monoblepharidomycetes</taxon>
        <taxon>Monoblepharidales</taxon>
        <taxon>Gonapodyaceae</taxon>
        <taxon>Gonapodya</taxon>
    </lineage>
</organism>
<dbReference type="Gene3D" id="3.10.20.90">
    <property type="entry name" value="Phosphatidylinositol 3-kinase Catalytic Subunit, Chain A, domain 1"/>
    <property type="match status" value="1"/>
</dbReference>
<dbReference type="FunFam" id="3.10.20.90:FF:000179">
    <property type="entry name" value="Plant UBX domain-containing protein 4"/>
    <property type="match status" value="1"/>
</dbReference>
<dbReference type="SMART" id="SM00553">
    <property type="entry name" value="SEP"/>
    <property type="match status" value="1"/>
</dbReference>
<evidence type="ECO:0000259" key="4">
    <source>
        <dbReference type="PROSITE" id="PS51399"/>
    </source>
</evidence>
<name>A0A139AZD9_GONPJ</name>
<dbReference type="PANTHER" id="PTHR23333">
    <property type="entry name" value="UBX DOMAIN CONTAINING PROTEIN"/>
    <property type="match status" value="1"/>
</dbReference>
<dbReference type="InterPro" id="IPR001012">
    <property type="entry name" value="UBX_dom"/>
</dbReference>
<dbReference type="GO" id="GO:0000045">
    <property type="term" value="P:autophagosome assembly"/>
    <property type="evidence" value="ECO:0007669"/>
    <property type="project" value="TreeGrafter"/>
</dbReference>
<feature type="region of interest" description="Disordered" evidence="2">
    <location>
        <begin position="79"/>
        <end position="117"/>
    </location>
</feature>
<dbReference type="Gene3D" id="3.30.420.210">
    <property type="entry name" value="SEP domain"/>
    <property type="match status" value="1"/>
</dbReference>
<dbReference type="PANTHER" id="PTHR23333:SF20">
    <property type="entry name" value="NSFL1 COFACTOR P47"/>
    <property type="match status" value="1"/>
</dbReference>
<keyword evidence="6" id="KW-1185">Reference proteome</keyword>
<dbReference type="GO" id="GO:0031468">
    <property type="term" value="P:nuclear membrane reassembly"/>
    <property type="evidence" value="ECO:0007669"/>
    <property type="project" value="TreeGrafter"/>
</dbReference>
<dbReference type="GO" id="GO:0005634">
    <property type="term" value="C:nucleus"/>
    <property type="evidence" value="ECO:0007669"/>
    <property type="project" value="TreeGrafter"/>
</dbReference>
<dbReference type="InterPro" id="IPR012989">
    <property type="entry name" value="SEP_domain"/>
</dbReference>
<protein>
    <submittedName>
        <fullName evidence="5">SEP-domain-containing protein</fullName>
    </submittedName>
</protein>
<dbReference type="Proteomes" id="UP000070544">
    <property type="component" value="Unassembled WGS sequence"/>
</dbReference>
<dbReference type="OrthoDB" id="25887at2759"/>
<dbReference type="GO" id="GO:0061025">
    <property type="term" value="P:membrane fusion"/>
    <property type="evidence" value="ECO:0007669"/>
    <property type="project" value="TreeGrafter"/>
</dbReference>
<evidence type="ECO:0000256" key="2">
    <source>
        <dbReference type="SAM" id="MobiDB-lite"/>
    </source>
</evidence>
<dbReference type="GO" id="GO:0005829">
    <property type="term" value="C:cytosol"/>
    <property type="evidence" value="ECO:0007669"/>
    <property type="project" value="TreeGrafter"/>
</dbReference>
<gene>
    <name evidence="5" type="ORF">M427DRAFT_93206</name>
</gene>
<dbReference type="InterPro" id="IPR036241">
    <property type="entry name" value="NSFL1C_SEP_dom_sf"/>
</dbReference>
<dbReference type="EMBL" id="KQ965732">
    <property type="protein sequence ID" value="KXS21845.1"/>
    <property type="molecule type" value="Genomic_DNA"/>
</dbReference>
<evidence type="ECO:0000313" key="6">
    <source>
        <dbReference type="Proteomes" id="UP000070544"/>
    </source>
</evidence>
<dbReference type="SMART" id="SM00166">
    <property type="entry name" value="UBX"/>
    <property type="match status" value="1"/>
</dbReference>
<dbReference type="InterPro" id="IPR029071">
    <property type="entry name" value="Ubiquitin-like_domsf"/>
</dbReference>
<sequence>RVLTFWRNGFSVEDGPLMAYDDPQNQELLEHIKNGRAPPSLLNVSVGQPVEVRVQHKLEEDYKAPPKVLKPFHGQGRALGSIVPGAETPSGAMPGSFPSAATSDGAAAPSPSLGSAPALQVDETQPITSLQIRLADGTRLVAKFNHNHTVGDLRRFVRSSRAEARSWALQTTFPVKELSDDTVTLKAAGLLNAVVVQKYT</sequence>
<dbReference type="PROSITE" id="PS51399">
    <property type="entry name" value="SEP"/>
    <property type="match status" value="1"/>
</dbReference>
<accession>A0A139AZD9</accession>
<dbReference type="Pfam" id="PF08059">
    <property type="entry name" value="SEP"/>
    <property type="match status" value="1"/>
</dbReference>
<feature type="compositionally biased region" description="Low complexity" evidence="2">
    <location>
        <begin position="105"/>
        <end position="117"/>
    </location>
</feature>
<dbReference type="CDD" id="cd01770">
    <property type="entry name" value="UBX_UBXN2"/>
    <property type="match status" value="1"/>
</dbReference>
<dbReference type="STRING" id="1344416.A0A139AZD9"/>
<feature type="domain" description="SEP" evidence="4">
    <location>
        <begin position="1"/>
        <end position="63"/>
    </location>
</feature>
<feature type="non-terminal residue" evidence="5">
    <location>
        <position position="1"/>
    </location>
</feature>
<keyword evidence="1" id="KW-0833">Ubl conjugation pathway</keyword>
<evidence type="ECO:0000256" key="1">
    <source>
        <dbReference type="ARBA" id="ARBA00022786"/>
    </source>
</evidence>
<dbReference type="SUPFAM" id="SSF102848">
    <property type="entry name" value="NSFL1 (p97 ATPase) cofactor p47, SEP domain"/>
    <property type="match status" value="1"/>
</dbReference>
<dbReference type="PROSITE" id="PS50033">
    <property type="entry name" value="UBX"/>
    <property type="match status" value="1"/>
</dbReference>
<reference evidence="5 6" key="1">
    <citation type="journal article" date="2015" name="Genome Biol. Evol.">
        <title>Phylogenomic analyses indicate that early fungi evolved digesting cell walls of algal ancestors of land plants.</title>
        <authorList>
            <person name="Chang Y."/>
            <person name="Wang S."/>
            <person name="Sekimoto S."/>
            <person name="Aerts A.L."/>
            <person name="Choi C."/>
            <person name="Clum A."/>
            <person name="LaButti K.M."/>
            <person name="Lindquist E.A."/>
            <person name="Yee Ngan C."/>
            <person name="Ohm R.A."/>
            <person name="Salamov A.A."/>
            <person name="Grigoriev I.V."/>
            <person name="Spatafora J.W."/>
            <person name="Berbee M.L."/>
        </authorList>
    </citation>
    <scope>NUCLEOTIDE SEQUENCE [LARGE SCALE GENOMIC DNA]</scope>
    <source>
        <strain evidence="5 6">JEL478</strain>
    </source>
</reference>
<dbReference type="GO" id="GO:0043161">
    <property type="term" value="P:proteasome-mediated ubiquitin-dependent protein catabolic process"/>
    <property type="evidence" value="ECO:0007669"/>
    <property type="project" value="TreeGrafter"/>
</dbReference>
<evidence type="ECO:0000259" key="3">
    <source>
        <dbReference type="PROSITE" id="PS50033"/>
    </source>
</evidence>
<dbReference type="SUPFAM" id="SSF54236">
    <property type="entry name" value="Ubiquitin-like"/>
    <property type="match status" value="1"/>
</dbReference>
<dbReference type="GO" id="GO:0043130">
    <property type="term" value="F:ubiquitin binding"/>
    <property type="evidence" value="ECO:0007669"/>
    <property type="project" value="TreeGrafter"/>
</dbReference>
<proteinExistence type="predicted"/>
<dbReference type="OMA" id="SRCQRSC"/>
<dbReference type="AlphaFoldDB" id="A0A139AZD9"/>
<dbReference type="Pfam" id="PF00789">
    <property type="entry name" value="UBX"/>
    <property type="match status" value="1"/>
</dbReference>
<dbReference type="FunFam" id="3.30.420.210:FF:000002">
    <property type="entry name" value="UBX domain-containing protein 1"/>
    <property type="match status" value="1"/>
</dbReference>